<sequence>MAQGSRGWVLGGGQSLMGMEFQSGKMEDLCGCGPEKGLLGGAGWPPGVPLRVFHCSLISSRAGTKSQLSQGPQTVFYSPGRAQILGSRAVEETRSPGAALESRPPAKREVPNNSPQEASPLPDLHLYRQRRLPLREVIPEGGLPLGQAGGGAGKDRQEEGSPGPPWPWLPRPQQWPPPLATKDSSVSMKHQFFEPGREHALDSQPPILMLHGREPWSLVPSLHSCASRLCHPRPPPRPRPALMVVINRPLPRSESMTSLSQEADEDRHVSFAVAKARWDLAASLAFKVTAQEGARWRWTRVGPQPPPGRAFPREPARRRHSPQGHRQAGPEGKTNVDLGILLPREGMQGGAGATPQQWSHLPPWKPEEGEGLPSVTGVREEPWGGRAELAGGEGAGGGGSEHLHRLGDEETGEVQAAAARPGPLKELVTVCVAVGGDPGEGVFLPPIPRAWGVLPRGEWNKARRRSQESPGEQGREGECAERAQESTNEGGQSGKGRTEWARLPAQLQGGGAEPALRCTPTPGAHGLAAQTGVRSGGQPCRAGSHLSGVGVGSLLGEGRLSPSPTPAGAEQPLLLLCLPSPHPTCPQVHKAGSDHFPHAACEDEAEMRERQRWRQRERHGAAGWGARPRALAGSTAAHTPPAGLSPACAACGSLLRWLWNRMLHRHRGPLPGDQPTSKGRDTALFPAPSCLWENHEERGGQGTRLGKQEGGEQQLRRALTAGRRLSSCGRALGESEPASSARPAWRGSDLSESAVCGRRSEQGGGGEVAQASQPFGACLFAPKPTTSLFPARRPAERNLTFMAPSLAKAPSKALYLFLDSFCPRGPPPQTVKAAGPTHPGSLPPTPPPAPPGAAHRAHTASGVNASLDFQSSDHPPSQPSSPSTKLGFQNSVGKGVGQPQPLGFNAERGKGPGWAWGVGQWPGGPQGVCSFTMAAITKDHKRGSLKQRTAPPRKALGESVSSLVQLLSVPCLAAASLQPLPAVSHVMVPVCPHVPSLLLIRTQWQQRRLQQILWGSTTQLTTGGSDPIELSWPYPYKRGRHTRVFSSSLFLQTTPHPCEHTAGRWLPHQKPNPAETLILDFSSLQSHEKGMRVFQAARAPAFLLRQPAARAKRSREELRSSSPAAEEALPAGARAAQLHQELRLQGRAGCCSRLTGALVGQGGGRGPGPARCSDPCVLETGSVLRTMSRMLSSALTEGSPLCLSSMTSLLTSWLTRVTGSAPSATSNYTSTAKFTSLVPKVALPAPVTGFSRRPLHFILPPPYPCPKTALSPPPLIPRPLTPGFHLAMGSWLLGPLSLEGSGWLPYPLLAPRSGPHQTFLQLHTQDPPEPWALASLWVGWGDAGELKLQGHSQSPAPNLDVGPLRCSSQSGPLVWRHREPEVHTQEHGSPSDVLSSILHKKLIEPQEPAPSPHSCPISLRQLKQDSGLEKGERLDFNIPSLPDPARVGPHLVQALLPTCCLDPLAKVRSSPSGAGRPATAPSHLTGPSTWYMFRKKTVVGTKGRRMETQAPEAGGHEHVDWATFGGFGLTDGLLSGLADSSLAPFSVVTELPQQSISPRLLEHSPRALASGGGKTVCGESQGGVDCGRESLWAPVPCGDGGWEQGRCPGGLWTRRDGWGRRASWDLSSTGRWGEGIRRRAFCCPSFDSRFLPLSPASMEVPAQCSPSPLSPCLEKAGSAGLHHRSAAGVPLPLPGRHEQEGGWWSPEGLVWGGAGEQVRVRSALPPGLVSLYSSAHWVPQAAPGTGTRTGHRKSGRLREGQEPLDFGPGFSRAVLPCRLPSTPRLGVTRCPSVSSGDSCCLQPAQSFSFLMPGFLYLLLTPASSWLISLLPLLPLLPQGFLLCSLSMSAPAICVDRQPRKGRAYRHHASQHLAFPQHPCPPHLSTFACGLPSVCHLSSDATSSMDQQGRCEDRSRRWRDAFGRRVKGGISWKAKETDSPLEPPEEISSANTLISDPGTHIRHLTARSTTQSDPVLLHSPQRLLPATKPLYCPVRHRIP</sequence>
<accession>A0A5N4CG45</accession>
<reference evidence="2 3" key="1">
    <citation type="journal article" date="2019" name="Mol. Ecol. Resour.">
        <title>Improving Illumina assemblies with Hi-C and long reads: an example with the North African dromedary.</title>
        <authorList>
            <person name="Elbers J.P."/>
            <person name="Rogers M.F."/>
            <person name="Perelman P.L."/>
            <person name="Proskuryakova A.A."/>
            <person name="Serdyukova N.A."/>
            <person name="Johnson W.E."/>
            <person name="Horin P."/>
            <person name="Corander J."/>
            <person name="Murphy D."/>
            <person name="Burger P.A."/>
        </authorList>
    </citation>
    <scope>NUCLEOTIDE SEQUENCE [LARGE SCALE GENOMIC DNA]</scope>
    <source>
        <strain evidence="2">Drom800</strain>
        <tissue evidence="2">Blood</tissue>
    </source>
</reference>
<feature type="region of interest" description="Disordered" evidence="1">
    <location>
        <begin position="1742"/>
        <end position="1762"/>
    </location>
</feature>
<feature type="compositionally biased region" description="Low complexity" evidence="1">
    <location>
        <begin position="872"/>
        <end position="883"/>
    </location>
</feature>
<dbReference type="EMBL" id="JWIN03000025">
    <property type="protein sequence ID" value="KAB1257886.1"/>
    <property type="molecule type" value="Genomic_DNA"/>
</dbReference>
<keyword evidence="3" id="KW-1185">Reference proteome</keyword>
<protein>
    <submittedName>
        <fullName evidence="2">Uncharacterized protein</fullName>
    </submittedName>
</protein>
<feature type="region of interest" description="Disordered" evidence="1">
    <location>
        <begin position="88"/>
        <end position="124"/>
    </location>
</feature>
<proteinExistence type="predicted"/>
<feature type="compositionally biased region" description="Polar residues" evidence="1">
    <location>
        <begin position="861"/>
        <end position="870"/>
    </location>
</feature>
<feature type="compositionally biased region" description="Basic and acidic residues" evidence="1">
    <location>
        <begin position="461"/>
        <end position="484"/>
    </location>
</feature>
<gene>
    <name evidence="2" type="ORF">Cadr_000022875</name>
</gene>
<feature type="compositionally biased region" description="Pro residues" evidence="1">
    <location>
        <begin position="841"/>
        <end position="851"/>
    </location>
</feature>
<organism evidence="2 3">
    <name type="scientific">Camelus dromedarius</name>
    <name type="common">Dromedary</name>
    <name type="synonym">Arabian camel</name>
    <dbReference type="NCBI Taxonomy" id="9838"/>
    <lineage>
        <taxon>Eukaryota</taxon>
        <taxon>Metazoa</taxon>
        <taxon>Chordata</taxon>
        <taxon>Craniata</taxon>
        <taxon>Vertebrata</taxon>
        <taxon>Euteleostomi</taxon>
        <taxon>Mammalia</taxon>
        <taxon>Eutheria</taxon>
        <taxon>Laurasiatheria</taxon>
        <taxon>Artiodactyla</taxon>
        <taxon>Tylopoda</taxon>
        <taxon>Camelidae</taxon>
        <taxon>Camelus</taxon>
    </lineage>
</organism>
<feature type="region of interest" description="Disordered" evidence="1">
    <location>
        <begin position="298"/>
        <end position="379"/>
    </location>
</feature>
<comment type="caution">
    <text evidence="2">The sequence shown here is derived from an EMBL/GenBank/DDBJ whole genome shotgun (WGS) entry which is preliminary data.</text>
</comment>
<feature type="region of interest" description="Disordered" evidence="1">
    <location>
        <begin position="729"/>
        <end position="769"/>
    </location>
</feature>
<evidence type="ECO:0000313" key="3">
    <source>
        <dbReference type="Proteomes" id="UP000299084"/>
    </source>
</evidence>
<feature type="compositionally biased region" description="Pro residues" evidence="1">
    <location>
        <begin position="162"/>
        <end position="179"/>
    </location>
</feature>
<evidence type="ECO:0000313" key="2">
    <source>
        <dbReference type="EMBL" id="KAB1257886.1"/>
    </source>
</evidence>
<dbReference type="Proteomes" id="UP000299084">
    <property type="component" value="Unassembled WGS sequence"/>
</dbReference>
<feature type="region of interest" description="Disordered" evidence="1">
    <location>
        <begin position="693"/>
        <end position="715"/>
    </location>
</feature>
<name>A0A5N4CG45_CAMDR</name>
<feature type="compositionally biased region" description="Gly residues" evidence="1">
    <location>
        <begin position="143"/>
        <end position="152"/>
    </location>
</feature>
<feature type="region of interest" description="Disordered" evidence="1">
    <location>
        <begin position="139"/>
        <end position="183"/>
    </location>
</feature>
<feature type="region of interest" description="Disordered" evidence="1">
    <location>
        <begin position="1934"/>
        <end position="1957"/>
    </location>
</feature>
<feature type="region of interest" description="Disordered" evidence="1">
    <location>
        <begin position="461"/>
        <end position="498"/>
    </location>
</feature>
<feature type="region of interest" description="Disordered" evidence="1">
    <location>
        <begin position="827"/>
        <end position="919"/>
    </location>
</feature>
<evidence type="ECO:0000256" key="1">
    <source>
        <dbReference type="SAM" id="MobiDB-lite"/>
    </source>
</evidence>